<dbReference type="InterPro" id="IPR018247">
    <property type="entry name" value="EF_Hand_1_Ca_BS"/>
</dbReference>
<gene>
    <name evidence="3" type="ORF">IMCC3317_25490</name>
</gene>
<dbReference type="AlphaFoldDB" id="A0A7L4ZKX9"/>
<evidence type="ECO:0000313" key="4">
    <source>
        <dbReference type="Proteomes" id="UP000464657"/>
    </source>
</evidence>
<dbReference type="CDD" id="cd14252">
    <property type="entry name" value="Dockerin_like"/>
    <property type="match status" value="1"/>
</dbReference>
<dbReference type="Proteomes" id="UP000464657">
    <property type="component" value="Chromosome"/>
</dbReference>
<feature type="domain" description="Dockerin" evidence="2">
    <location>
        <begin position="157"/>
        <end position="229"/>
    </location>
</feature>
<protein>
    <recommendedName>
        <fullName evidence="2">Dockerin domain-containing protein</fullName>
    </recommendedName>
</protein>
<dbReference type="RefSeq" id="WP_160129817.1">
    <property type="nucleotide sequence ID" value="NZ_CP019288.1"/>
</dbReference>
<proteinExistence type="predicted"/>
<dbReference type="KEGG" id="kan:IMCC3317_25490"/>
<accession>A0A7L4ZKX9</accession>
<dbReference type="InterPro" id="IPR036439">
    <property type="entry name" value="Dockerin_dom_sf"/>
</dbReference>
<dbReference type="OrthoDB" id="9765610at2"/>
<dbReference type="PROSITE" id="PS00018">
    <property type="entry name" value="EF_HAND_1"/>
    <property type="match status" value="1"/>
</dbReference>
<sequence>MKYTKWIFPLFFIALFMTSCSHEENEGLDESNSITEQLLKNYPKEITIDNWELFVEAPKEVIDHFVAQEAKEMARNEIVEKRSLNTSIIPGLEFGQIQVQTKGVDPNTAWLGNTFVTITRFGESLPAATGTSVNYNILNNNNYVIGDEEGTMCFYYESVTDGEFTNTHWRNGISTLDIVFISRHLIGLECFTEIWQYLAADVNGDGTISTLDMIELQNLILYITNELPLIANNTYNQPVIYFPQNDYKGMQEIRDMDGCNGFQESTLFGFYSGITCQSNANGEIDRFAIKRGDVSGNWVFN</sequence>
<feature type="chain" id="PRO_5029520506" description="Dockerin domain-containing protein" evidence="1">
    <location>
        <begin position="22"/>
        <end position="301"/>
    </location>
</feature>
<evidence type="ECO:0000313" key="3">
    <source>
        <dbReference type="EMBL" id="QHI37171.1"/>
    </source>
</evidence>
<dbReference type="InterPro" id="IPR016134">
    <property type="entry name" value="Dockerin_dom"/>
</dbReference>
<dbReference type="EMBL" id="CP019288">
    <property type="protein sequence ID" value="QHI37171.1"/>
    <property type="molecule type" value="Genomic_DNA"/>
</dbReference>
<evidence type="ECO:0000259" key="2">
    <source>
        <dbReference type="PROSITE" id="PS51766"/>
    </source>
</evidence>
<dbReference type="GO" id="GO:0000272">
    <property type="term" value="P:polysaccharide catabolic process"/>
    <property type="evidence" value="ECO:0007669"/>
    <property type="project" value="InterPro"/>
</dbReference>
<keyword evidence="1" id="KW-0732">Signal</keyword>
<dbReference type="Gene3D" id="1.10.1330.10">
    <property type="entry name" value="Dockerin domain"/>
    <property type="match status" value="1"/>
</dbReference>
<dbReference type="PROSITE" id="PS51766">
    <property type="entry name" value="DOCKERIN"/>
    <property type="match status" value="1"/>
</dbReference>
<dbReference type="PROSITE" id="PS51257">
    <property type="entry name" value="PROKAR_LIPOPROTEIN"/>
    <property type="match status" value="1"/>
</dbReference>
<evidence type="ECO:0000256" key="1">
    <source>
        <dbReference type="SAM" id="SignalP"/>
    </source>
</evidence>
<organism evidence="3 4">
    <name type="scientific">Kordia antarctica</name>
    <dbReference type="NCBI Taxonomy" id="1218801"/>
    <lineage>
        <taxon>Bacteria</taxon>
        <taxon>Pseudomonadati</taxon>
        <taxon>Bacteroidota</taxon>
        <taxon>Flavobacteriia</taxon>
        <taxon>Flavobacteriales</taxon>
        <taxon>Flavobacteriaceae</taxon>
        <taxon>Kordia</taxon>
    </lineage>
</organism>
<keyword evidence="4" id="KW-1185">Reference proteome</keyword>
<dbReference type="SUPFAM" id="SSF63446">
    <property type="entry name" value="Type I dockerin domain"/>
    <property type="match status" value="1"/>
</dbReference>
<name>A0A7L4ZKX9_9FLAO</name>
<reference evidence="3 4" key="1">
    <citation type="journal article" date="2013" name="Int. J. Syst. Evol. Microbiol.">
        <title>Kordia antarctica sp. nov., isolated from Antarctic seawater.</title>
        <authorList>
            <person name="Baek K."/>
            <person name="Choi A."/>
            <person name="Kang I."/>
            <person name="Lee K."/>
            <person name="Cho J.C."/>
        </authorList>
    </citation>
    <scope>NUCLEOTIDE SEQUENCE [LARGE SCALE GENOMIC DNA]</scope>
    <source>
        <strain evidence="3 4">IMCC3317</strain>
    </source>
</reference>
<feature type="signal peptide" evidence="1">
    <location>
        <begin position="1"/>
        <end position="21"/>
    </location>
</feature>